<name>A0A2U9CI25_SCOMX</name>
<dbReference type="EMBL" id="CP026258">
    <property type="protein sequence ID" value="AWP15883.1"/>
    <property type="molecule type" value="Genomic_DNA"/>
</dbReference>
<evidence type="ECO:0000256" key="1">
    <source>
        <dbReference type="SAM" id="SignalP"/>
    </source>
</evidence>
<sequence>MDDFVSTVHCGYLILLFLGLLAELAAGRALAEDTSSTDPELQSVIEDLQAALQVYSSVLRETSFLRDFPVQRCGHDAAHLHQVSLTSHCPLQPALLITLH</sequence>
<accession>A0A2U9CI25</accession>
<evidence type="ECO:0000313" key="3">
    <source>
        <dbReference type="Proteomes" id="UP000246464"/>
    </source>
</evidence>
<evidence type="ECO:0000313" key="2">
    <source>
        <dbReference type="EMBL" id="AWP15883.1"/>
    </source>
</evidence>
<keyword evidence="1" id="KW-0732">Signal</keyword>
<feature type="chain" id="PRO_5016053065" evidence="1">
    <location>
        <begin position="32"/>
        <end position="100"/>
    </location>
</feature>
<feature type="signal peptide" evidence="1">
    <location>
        <begin position="1"/>
        <end position="31"/>
    </location>
</feature>
<gene>
    <name evidence="2" type="ORF">SMAX5B_021720</name>
</gene>
<dbReference type="Proteomes" id="UP000246464">
    <property type="component" value="Chromosome 16"/>
</dbReference>
<keyword evidence="3" id="KW-1185">Reference proteome</keyword>
<proteinExistence type="predicted"/>
<protein>
    <submittedName>
        <fullName evidence="2">Uncharacterized protein</fullName>
    </submittedName>
</protein>
<reference evidence="2 3" key="1">
    <citation type="submission" date="2017-12" db="EMBL/GenBank/DDBJ databases">
        <title>Integrating genomic resources of turbot (Scophthalmus maximus) in depth evaluation of genetic and physical mapping variation across individuals.</title>
        <authorList>
            <person name="Martinez P."/>
        </authorList>
    </citation>
    <scope>NUCLEOTIDE SEQUENCE [LARGE SCALE GENOMIC DNA]</scope>
</reference>
<dbReference type="AlphaFoldDB" id="A0A2U9CI25"/>
<organism evidence="2 3">
    <name type="scientific">Scophthalmus maximus</name>
    <name type="common">Turbot</name>
    <name type="synonym">Psetta maxima</name>
    <dbReference type="NCBI Taxonomy" id="52904"/>
    <lineage>
        <taxon>Eukaryota</taxon>
        <taxon>Metazoa</taxon>
        <taxon>Chordata</taxon>
        <taxon>Craniata</taxon>
        <taxon>Vertebrata</taxon>
        <taxon>Euteleostomi</taxon>
        <taxon>Actinopterygii</taxon>
        <taxon>Neopterygii</taxon>
        <taxon>Teleostei</taxon>
        <taxon>Neoteleostei</taxon>
        <taxon>Acanthomorphata</taxon>
        <taxon>Carangaria</taxon>
        <taxon>Pleuronectiformes</taxon>
        <taxon>Pleuronectoidei</taxon>
        <taxon>Scophthalmidae</taxon>
        <taxon>Scophthalmus</taxon>
    </lineage>
</organism>